<organism evidence="1">
    <name type="scientific">marine sediment metagenome</name>
    <dbReference type="NCBI Taxonomy" id="412755"/>
    <lineage>
        <taxon>unclassified sequences</taxon>
        <taxon>metagenomes</taxon>
        <taxon>ecological metagenomes</taxon>
    </lineage>
</organism>
<sequence>MLREEQTENKADYVMLYIWGDDHLRSLLRCRYMLTASWNRDQNDKEGMGRLFHGNFWSNLEMNLATGELEEKNSLLSTPESLQQMTDPSWMVEHLQDDLTLQMGLYSQGQIHDLDVAKLKQLSGHLNRSLDLDKNPVPRATVASLLDAYSFAATKTILTKAKAFTAKHDKKLMIILFDPYRVTRALLEGGTRY</sequence>
<dbReference type="AlphaFoldDB" id="X0T457"/>
<dbReference type="EMBL" id="BARS01012576">
    <property type="protein sequence ID" value="GAF87989.1"/>
    <property type="molecule type" value="Genomic_DNA"/>
</dbReference>
<proteinExistence type="predicted"/>
<protein>
    <submittedName>
        <fullName evidence="1">Uncharacterized protein</fullName>
    </submittedName>
</protein>
<feature type="non-terminal residue" evidence="1">
    <location>
        <position position="193"/>
    </location>
</feature>
<gene>
    <name evidence="1" type="ORF">S01H1_22327</name>
</gene>
<evidence type="ECO:0000313" key="1">
    <source>
        <dbReference type="EMBL" id="GAF87989.1"/>
    </source>
</evidence>
<accession>X0T457</accession>
<reference evidence="1" key="1">
    <citation type="journal article" date="2014" name="Front. Microbiol.">
        <title>High frequency of phylogenetically diverse reductive dehalogenase-homologous genes in deep subseafloor sedimentary metagenomes.</title>
        <authorList>
            <person name="Kawai M."/>
            <person name="Futagami T."/>
            <person name="Toyoda A."/>
            <person name="Takaki Y."/>
            <person name="Nishi S."/>
            <person name="Hori S."/>
            <person name="Arai W."/>
            <person name="Tsubouchi T."/>
            <person name="Morono Y."/>
            <person name="Uchiyama I."/>
            <person name="Ito T."/>
            <person name="Fujiyama A."/>
            <person name="Inagaki F."/>
            <person name="Takami H."/>
        </authorList>
    </citation>
    <scope>NUCLEOTIDE SEQUENCE</scope>
    <source>
        <strain evidence="1">Expedition CK06-06</strain>
    </source>
</reference>
<comment type="caution">
    <text evidence="1">The sequence shown here is derived from an EMBL/GenBank/DDBJ whole genome shotgun (WGS) entry which is preliminary data.</text>
</comment>
<name>X0T457_9ZZZZ</name>